<feature type="transmembrane region" description="Helical" evidence="2">
    <location>
        <begin position="366"/>
        <end position="384"/>
    </location>
</feature>
<accession>A0A0A9DHB1</accession>
<evidence type="ECO:0000256" key="2">
    <source>
        <dbReference type="SAM" id="Phobius"/>
    </source>
</evidence>
<feature type="transmembrane region" description="Helical" evidence="2">
    <location>
        <begin position="300"/>
        <end position="319"/>
    </location>
</feature>
<dbReference type="EMBL" id="GBRH01211832">
    <property type="protein sequence ID" value="JAD86063.1"/>
    <property type="molecule type" value="Transcribed_RNA"/>
</dbReference>
<feature type="transmembrane region" description="Helical" evidence="2">
    <location>
        <begin position="413"/>
        <end position="429"/>
    </location>
</feature>
<keyword evidence="2" id="KW-0472">Membrane</keyword>
<feature type="transmembrane region" description="Helical" evidence="2">
    <location>
        <begin position="269"/>
        <end position="288"/>
    </location>
</feature>
<reference evidence="3" key="2">
    <citation type="journal article" date="2015" name="Data Brief">
        <title>Shoot transcriptome of the giant reed, Arundo donax.</title>
        <authorList>
            <person name="Barrero R.A."/>
            <person name="Guerrero F.D."/>
            <person name="Moolhuijzen P."/>
            <person name="Goolsby J.A."/>
            <person name="Tidwell J."/>
            <person name="Bellgard S.E."/>
            <person name="Bellgard M.I."/>
        </authorList>
    </citation>
    <scope>NUCLEOTIDE SEQUENCE</scope>
    <source>
        <tissue evidence="3">Shoot tissue taken approximately 20 cm above the soil surface</tissue>
    </source>
</reference>
<feature type="transmembrane region" description="Helical" evidence="2">
    <location>
        <begin position="472"/>
        <end position="497"/>
    </location>
</feature>
<reference evidence="3" key="1">
    <citation type="submission" date="2014-09" db="EMBL/GenBank/DDBJ databases">
        <authorList>
            <person name="Magalhaes I.L.F."/>
            <person name="Oliveira U."/>
            <person name="Santos F.R."/>
            <person name="Vidigal T.H.D.A."/>
            <person name="Brescovit A.D."/>
            <person name="Santos A.J."/>
        </authorList>
    </citation>
    <scope>NUCLEOTIDE SEQUENCE</scope>
    <source>
        <tissue evidence="3">Shoot tissue taken approximately 20 cm above the soil surface</tissue>
    </source>
</reference>
<feature type="transmembrane region" description="Helical" evidence="2">
    <location>
        <begin position="441"/>
        <end position="460"/>
    </location>
</feature>
<evidence type="ECO:0000256" key="1">
    <source>
        <dbReference type="SAM" id="MobiDB-lite"/>
    </source>
</evidence>
<sequence>MVEEGRDVPVQPDGGGSPSPLGIEEKAGAAPPAPPPPTTGKTLAKREATGQLLYSVAAMTDERAVGVQSNGGGSPSPPQVEKAGAAPPPPSSPPPMAKELSKAECITATGEPCNTAKSKENMEFGAGIAASAASMMVAWYFLSPEARGAHNLRYIIPMLLAFACFLSGVSLMLLSMNVLELPEKLVSDEQHRASKYLSLLCSTLPVVTLLSPLVLSGYKMYRYIGLTLLVMVTAPLALLRWYIGRKAEGGDEQAADNEHMEQLEAAFKFISAIINSASGGLVAMVVNYNVTGGSGRTKGVVLVAIFFIFTTAIWGLLSMEIRTKVLEIKSPKLRGFIIQAMWLAIIIMLLSLACAVFAEVFAVVEFYIFVAFSPWVFASAVYLFHCGRVPVDNRANKCLEIQLNWKADRGIKVTMWSFTAIICIFGGFLHGHDKIEHLKPVVILLTSAFMSGFALTLVTIKPDLSSTSFTGATTVLDWTGAATFAVAIFSVIVAMVLEIL</sequence>
<keyword evidence="2" id="KW-0812">Transmembrane</keyword>
<dbReference type="AlphaFoldDB" id="A0A0A9DHB1"/>
<proteinExistence type="predicted"/>
<feature type="transmembrane region" description="Helical" evidence="2">
    <location>
        <begin position="124"/>
        <end position="142"/>
    </location>
</feature>
<feature type="region of interest" description="Disordered" evidence="1">
    <location>
        <begin position="1"/>
        <end position="47"/>
    </location>
</feature>
<protein>
    <submittedName>
        <fullName evidence="3">Uncharacterized protein</fullName>
    </submittedName>
</protein>
<feature type="transmembrane region" description="Helical" evidence="2">
    <location>
        <begin position="340"/>
        <end position="360"/>
    </location>
</feature>
<feature type="transmembrane region" description="Helical" evidence="2">
    <location>
        <begin position="196"/>
        <end position="215"/>
    </location>
</feature>
<name>A0A0A9DHB1_ARUDO</name>
<feature type="transmembrane region" description="Helical" evidence="2">
    <location>
        <begin position="154"/>
        <end position="175"/>
    </location>
</feature>
<evidence type="ECO:0000313" key="3">
    <source>
        <dbReference type="EMBL" id="JAD86063.1"/>
    </source>
</evidence>
<feature type="region of interest" description="Disordered" evidence="1">
    <location>
        <begin position="63"/>
        <end position="98"/>
    </location>
</feature>
<organism evidence="3">
    <name type="scientific">Arundo donax</name>
    <name type="common">Giant reed</name>
    <name type="synonym">Donax arundinaceus</name>
    <dbReference type="NCBI Taxonomy" id="35708"/>
    <lineage>
        <taxon>Eukaryota</taxon>
        <taxon>Viridiplantae</taxon>
        <taxon>Streptophyta</taxon>
        <taxon>Embryophyta</taxon>
        <taxon>Tracheophyta</taxon>
        <taxon>Spermatophyta</taxon>
        <taxon>Magnoliopsida</taxon>
        <taxon>Liliopsida</taxon>
        <taxon>Poales</taxon>
        <taxon>Poaceae</taxon>
        <taxon>PACMAD clade</taxon>
        <taxon>Arundinoideae</taxon>
        <taxon>Arundineae</taxon>
        <taxon>Arundo</taxon>
    </lineage>
</organism>
<feature type="transmembrane region" description="Helical" evidence="2">
    <location>
        <begin position="221"/>
        <end position="243"/>
    </location>
</feature>
<feature type="compositionally biased region" description="Pro residues" evidence="1">
    <location>
        <begin position="86"/>
        <end position="96"/>
    </location>
</feature>
<keyword evidence="2" id="KW-1133">Transmembrane helix</keyword>